<sequence length="197" mass="22574">MIFESFLEMQGLNMQIERNGEIVATVPGLPNREKATNRRYIGFRPGTDIKIDDVVINPAKERLYITETQASYFQKEQEQIKAFYMTEVEKKQKETEQHQSTIYNIGTAYGSVIGTANTATINYQTSFRELRDRAEAENAPDKEQVQKLIDLVEMIVNEQIPPQRGLLSKFSETMERHSWVTSAVASALVSWLTQLPH</sequence>
<dbReference type="RefSeq" id="WP_097769983.1">
    <property type="nucleotide sequence ID" value="NZ_NOUW01000006.1"/>
</dbReference>
<reference evidence="1 2" key="1">
    <citation type="journal article" date="2017" name="Front. Microbiol.">
        <title>New Insights into the Diversity of the Genus Faecalibacterium.</title>
        <authorList>
            <person name="Benevides L."/>
            <person name="Burman S."/>
            <person name="Martin R."/>
            <person name="Robert V."/>
            <person name="Thomas M."/>
            <person name="Miquel S."/>
            <person name="Chain F."/>
            <person name="Sokol H."/>
            <person name="Bermudez-Humaran L.G."/>
            <person name="Morrison M."/>
            <person name="Langella P."/>
            <person name="Azevedo V.A."/>
            <person name="Chatel J.M."/>
            <person name="Soares S."/>
        </authorList>
    </citation>
    <scope>NUCLEOTIDE SEQUENCE [LARGE SCALE GENOMIC DNA]</scope>
    <source>
        <strain evidence="1 2">AHMP21</strain>
    </source>
</reference>
<comment type="caution">
    <text evidence="1">The sequence shown here is derived from an EMBL/GenBank/DDBJ whole genome shotgun (WGS) entry which is preliminary data.</text>
</comment>
<dbReference type="EMBL" id="NOUW01000006">
    <property type="protein sequence ID" value="PDX90594.1"/>
    <property type="molecule type" value="Genomic_DNA"/>
</dbReference>
<gene>
    <name evidence="1" type="ORF">CHR61_01600</name>
</gene>
<evidence type="ECO:0000313" key="2">
    <source>
        <dbReference type="Proteomes" id="UP000220438"/>
    </source>
</evidence>
<accession>A0A2A7BGR3</accession>
<protein>
    <submittedName>
        <fullName evidence="1">Uncharacterized protein</fullName>
    </submittedName>
</protein>
<organism evidence="1 2">
    <name type="scientific">Faecalibacterium prausnitzii</name>
    <dbReference type="NCBI Taxonomy" id="853"/>
    <lineage>
        <taxon>Bacteria</taxon>
        <taxon>Bacillati</taxon>
        <taxon>Bacillota</taxon>
        <taxon>Clostridia</taxon>
        <taxon>Eubacteriales</taxon>
        <taxon>Oscillospiraceae</taxon>
        <taxon>Faecalibacterium</taxon>
    </lineage>
</organism>
<proteinExistence type="predicted"/>
<name>A0A2A7BGR3_9FIRM</name>
<dbReference type="AlphaFoldDB" id="A0A2A7BGR3"/>
<evidence type="ECO:0000313" key="1">
    <source>
        <dbReference type="EMBL" id="PDX90594.1"/>
    </source>
</evidence>
<dbReference type="Proteomes" id="UP000220438">
    <property type="component" value="Unassembled WGS sequence"/>
</dbReference>